<keyword evidence="4" id="KW-0234">DNA repair</keyword>
<accession>A0A1J4MAA4</accession>
<comment type="caution">
    <text evidence="6">The sequence shown here is derived from an EMBL/GenBank/DDBJ whole genome shotgun (WGS) entry which is preliminary data.</text>
</comment>
<organism evidence="6 7">
    <name type="scientific">Cryptosporidium andersoni</name>
    <dbReference type="NCBI Taxonomy" id="117008"/>
    <lineage>
        <taxon>Eukaryota</taxon>
        <taxon>Sar</taxon>
        <taxon>Alveolata</taxon>
        <taxon>Apicomplexa</taxon>
        <taxon>Conoidasida</taxon>
        <taxon>Coccidia</taxon>
        <taxon>Eucoccidiorida</taxon>
        <taxon>Eimeriorina</taxon>
        <taxon>Cryptosporidiidae</taxon>
        <taxon>Cryptosporidium</taxon>
    </lineage>
</organism>
<dbReference type="OrthoDB" id="337581at2759"/>
<dbReference type="GO" id="GO:0000077">
    <property type="term" value="P:DNA damage checkpoint signaling"/>
    <property type="evidence" value="ECO:0007669"/>
    <property type="project" value="InterPro"/>
</dbReference>
<comment type="similarity">
    <text evidence="2">Belongs to the rad1 family.</text>
</comment>
<dbReference type="PANTHER" id="PTHR10870:SF0">
    <property type="entry name" value="CELL CYCLE CHECKPOINT PROTEIN RAD1"/>
    <property type="match status" value="1"/>
</dbReference>
<dbReference type="Gene3D" id="3.70.10.10">
    <property type="match status" value="1"/>
</dbReference>
<reference evidence="6 7" key="1">
    <citation type="submission" date="2016-10" db="EMBL/GenBank/DDBJ databases">
        <title>Reductive evolution of mitochondrial metabolism and differential evolution of invasion-related proteins in Cryptosporidium.</title>
        <authorList>
            <person name="Liu S."/>
            <person name="Roellig D.M."/>
            <person name="Guo Y."/>
            <person name="Li N."/>
            <person name="Frace M.A."/>
            <person name="Tang K."/>
            <person name="Zhang L."/>
            <person name="Feng Y."/>
            <person name="Xiao L."/>
        </authorList>
    </citation>
    <scope>NUCLEOTIDE SEQUENCE [LARGE SCALE GENOMIC DNA]</scope>
    <source>
        <strain evidence="6">30847</strain>
    </source>
</reference>
<dbReference type="PANTHER" id="PTHR10870">
    <property type="entry name" value="CELL CYCLE CHECKPOINT PROTEIN RAD1"/>
    <property type="match status" value="1"/>
</dbReference>
<dbReference type="GO" id="GO:0030896">
    <property type="term" value="C:checkpoint clamp complex"/>
    <property type="evidence" value="ECO:0007669"/>
    <property type="project" value="TreeGrafter"/>
</dbReference>
<dbReference type="GeneID" id="92366750"/>
<evidence type="ECO:0000256" key="3">
    <source>
        <dbReference type="ARBA" id="ARBA00022763"/>
    </source>
</evidence>
<dbReference type="Pfam" id="PF02144">
    <property type="entry name" value="Rad1"/>
    <property type="match status" value="1"/>
</dbReference>
<evidence type="ECO:0000256" key="4">
    <source>
        <dbReference type="ARBA" id="ARBA00023204"/>
    </source>
</evidence>
<dbReference type="GO" id="GO:0006281">
    <property type="term" value="P:DNA repair"/>
    <property type="evidence" value="ECO:0007669"/>
    <property type="project" value="UniProtKB-KW"/>
</dbReference>
<evidence type="ECO:0000256" key="2">
    <source>
        <dbReference type="ARBA" id="ARBA00010991"/>
    </source>
</evidence>
<proteinExistence type="inferred from homology"/>
<evidence type="ECO:0000256" key="5">
    <source>
        <dbReference type="ARBA" id="ARBA00023242"/>
    </source>
</evidence>
<comment type="subcellular location">
    <subcellularLocation>
        <location evidence="1">Nucleus</location>
    </subcellularLocation>
</comment>
<dbReference type="EMBL" id="LRBS01000124">
    <property type="protein sequence ID" value="OII71150.1"/>
    <property type="molecule type" value="Genomic_DNA"/>
</dbReference>
<keyword evidence="7" id="KW-1185">Reference proteome</keyword>
<evidence type="ECO:0000256" key="1">
    <source>
        <dbReference type="ARBA" id="ARBA00004123"/>
    </source>
</evidence>
<keyword evidence="5" id="KW-0539">Nucleus</keyword>
<dbReference type="AlphaFoldDB" id="A0A1J4MAA4"/>
<dbReference type="InterPro" id="IPR003021">
    <property type="entry name" value="Rad1_Rec1_Rad17"/>
</dbReference>
<dbReference type="VEuPathDB" id="CryptoDB:cand_025660"/>
<dbReference type="RefSeq" id="XP_067066518.1">
    <property type="nucleotide sequence ID" value="XM_067212795.1"/>
</dbReference>
<evidence type="ECO:0000313" key="7">
    <source>
        <dbReference type="Proteomes" id="UP000186804"/>
    </source>
</evidence>
<gene>
    <name evidence="6" type="ORF">cand_025660</name>
</gene>
<evidence type="ECO:0000313" key="6">
    <source>
        <dbReference type="EMBL" id="OII71150.1"/>
    </source>
</evidence>
<protein>
    <recommendedName>
        <fullName evidence="8">Checkpoint protein</fullName>
    </recommendedName>
</protein>
<keyword evidence="3" id="KW-0227">DNA damage</keyword>
<sequence>MEAYLADVPTFIKAIQSLQLSRAIRKDGDGQFLTCSISTSGIKLSNHTTGKDVFCCCWLKKEIFKKFECLNELENSHFDICLNTLINCIQVFGLDAKMAILRYDNANLHLSITEDEGAMTDCVLCTYHTSEDICEIQRFMNTNDGYRSNDGGTNTDYIMIFPHILRDLLKDLCDIAKNDSKMTLELFPLNINTSPKHCVMSFSCKLDGEECRWELFDNHNVFSGYRIDQYHNHTYMIKSLSQIERALGVCSTLRIKINKEGLLAIQMIIKQDIHPTKEVQSVNADTSLKYINYYNTEVLILPVSKISGSASFT</sequence>
<dbReference type="Proteomes" id="UP000186804">
    <property type="component" value="Unassembled WGS sequence"/>
</dbReference>
<evidence type="ECO:0008006" key="8">
    <source>
        <dbReference type="Google" id="ProtNLM"/>
    </source>
</evidence>
<name>A0A1J4MAA4_9CRYT</name>